<reference evidence="1 2" key="1">
    <citation type="submission" date="2018-03" db="EMBL/GenBank/DDBJ databases">
        <title>Isolation, the biological characteristics and genomics of two new strains of lysate Staphylococcus aureus phage.</title>
        <authorList>
            <person name="Jin X."/>
            <person name="Zhang C."/>
        </authorList>
    </citation>
    <scope>NUCLEOTIDE SEQUENCE [LARGE SCALE GENOMIC DNA]</scope>
</reference>
<accession>A0A2P1MXJ6</accession>
<dbReference type="KEGG" id="vg:54990017"/>
<dbReference type="GeneID" id="54990017"/>
<organism evidence="1 2">
    <name type="scientific">Staphylococcus phage phiSA_BS1</name>
    <dbReference type="NCBI Taxonomy" id="2126734"/>
    <lineage>
        <taxon>Viruses</taxon>
        <taxon>Duplodnaviria</taxon>
        <taxon>Heunggongvirae</taxon>
        <taxon>Uroviricota</taxon>
        <taxon>Caudoviricetes</taxon>
        <taxon>Herelleviridae</taxon>
        <taxon>Twortvirinae</taxon>
        <taxon>Baoshanvirus</taxon>
        <taxon>Baoshanvirus BS1</taxon>
    </lineage>
</organism>
<dbReference type="Proteomes" id="UP000241797">
    <property type="component" value="Segment"/>
</dbReference>
<keyword evidence="2" id="KW-1185">Reference proteome</keyword>
<protein>
    <submittedName>
        <fullName evidence="1">Uncharacterized protein</fullName>
    </submittedName>
</protein>
<dbReference type="EMBL" id="MH078572">
    <property type="protein sequence ID" value="AVP40290.1"/>
    <property type="molecule type" value="Genomic_DNA"/>
</dbReference>
<proteinExistence type="predicted"/>
<evidence type="ECO:0000313" key="1">
    <source>
        <dbReference type="EMBL" id="AVP40290.1"/>
    </source>
</evidence>
<sequence length="175" mass="20350">MNQIIPQPPELVKFLTSIEVKNSFLSTNMLDDELDFISLYYTPNLQISLLAEENLKYLKNGNVQLTSHDLGENSFVRRIIKSGLRRQNSKVYRLMQLIVLEVYSAINTLTENPENVRYLTEKDLNTLSDNINYVCDYLGESDDYNSIIQDLRNMSLDIDYIKLQLPLIKKEYGET</sequence>
<evidence type="ECO:0000313" key="2">
    <source>
        <dbReference type="Proteomes" id="UP000241797"/>
    </source>
</evidence>
<name>A0A2P1MXJ6_9CAUD</name>
<dbReference type="RefSeq" id="YP_009799528.1">
    <property type="nucleotide sequence ID" value="NC_047945.1"/>
</dbReference>